<evidence type="ECO:0000256" key="5">
    <source>
        <dbReference type="ARBA" id="ARBA00022679"/>
    </source>
</evidence>
<keyword evidence="7 14" id="KW-0418">Kinase</keyword>
<dbReference type="InterPro" id="IPR004358">
    <property type="entry name" value="Sig_transdc_His_kin-like_C"/>
</dbReference>
<evidence type="ECO:0000256" key="9">
    <source>
        <dbReference type="ARBA" id="ARBA00023012"/>
    </source>
</evidence>
<dbReference type="InterPro" id="IPR003661">
    <property type="entry name" value="HisK_dim/P_dom"/>
</dbReference>
<sequence length="459" mass="48906">MRSRLLGIVLALVVLLLVGLGLPLGRGIAAAAQQELFLDRLTDTNRFASLAQRPLVDGQPSAITEELRRYQEVYGIRVALVDQDRRVLASSADVQVSGDVSARVDVALAGREPTEPDLVLPWDDTELVLAEPVLVDGDVRGAVVTLSPTGKTRRAVVFWWLVLLAGSLLALAVAVFAALPLVRWTLRPVRALDDATGTLLAAVVSGRPVPPVDSSSGPPELRQLARSFDQMAANVSDVLAAQRAFVADASHQLRNPLTALRLRLSNLDGQVSGDALTHQVAALDEADRLNRILDELLALARAGAASVDPVPVDVDRAVADRLSAWQPAAAARGVHLVLDGEPGGTVLAPPRGVEAVLDALLDNALKFTRDDTLVHVDVRRTGQTVVLSVRDEGPGLAPDDLERAFDRFWRAPEHQNVRGSGLGLALVRQIVGRVDGTVHLEAPDPGGLRVVVELPGVRP</sequence>
<dbReference type="InterPro" id="IPR005467">
    <property type="entry name" value="His_kinase_dom"/>
</dbReference>
<accession>A0A7W7WYF4</accession>
<dbReference type="Pfam" id="PF00512">
    <property type="entry name" value="HisKA"/>
    <property type="match status" value="1"/>
</dbReference>
<evidence type="ECO:0000256" key="2">
    <source>
        <dbReference type="ARBA" id="ARBA00004236"/>
    </source>
</evidence>
<dbReference type="SMART" id="SM00387">
    <property type="entry name" value="HATPase_c"/>
    <property type="match status" value="1"/>
</dbReference>
<proteinExistence type="predicted"/>
<reference evidence="14 15" key="1">
    <citation type="submission" date="2020-08" db="EMBL/GenBank/DDBJ databases">
        <title>Sequencing the genomes of 1000 actinobacteria strains.</title>
        <authorList>
            <person name="Klenk H.-P."/>
        </authorList>
    </citation>
    <scope>NUCLEOTIDE SEQUENCE [LARGE SCALE GENOMIC DNA]</scope>
    <source>
        <strain evidence="14 15">DSM 45084</strain>
    </source>
</reference>
<evidence type="ECO:0000256" key="8">
    <source>
        <dbReference type="ARBA" id="ARBA00022989"/>
    </source>
</evidence>
<evidence type="ECO:0000313" key="15">
    <source>
        <dbReference type="Proteomes" id="UP000542674"/>
    </source>
</evidence>
<name>A0A7W7WYF4_9PSEU</name>
<evidence type="ECO:0000259" key="12">
    <source>
        <dbReference type="PROSITE" id="PS50109"/>
    </source>
</evidence>
<dbReference type="SUPFAM" id="SSF55874">
    <property type="entry name" value="ATPase domain of HSP90 chaperone/DNA topoisomerase II/histidine kinase"/>
    <property type="match status" value="1"/>
</dbReference>
<evidence type="ECO:0000259" key="13">
    <source>
        <dbReference type="PROSITE" id="PS50885"/>
    </source>
</evidence>
<dbReference type="InterPro" id="IPR003660">
    <property type="entry name" value="HAMP_dom"/>
</dbReference>
<keyword evidence="10 11" id="KW-0472">Membrane</keyword>
<protein>
    <recommendedName>
        <fullName evidence="3">histidine kinase</fullName>
        <ecNumber evidence="3">2.7.13.3</ecNumber>
    </recommendedName>
</protein>
<evidence type="ECO:0000256" key="10">
    <source>
        <dbReference type="ARBA" id="ARBA00023136"/>
    </source>
</evidence>
<feature type="domain" description="Histidine kinase" evidence="12">
    <location>
        <begin position="248"/>
        <end position="458"/>
    </location>
</feature>
<dbReference type="InterPro" id="IPR036890">
    <property type="entry name" value="HATPase_C_sf"/>
</dbReference>
<evidence type="ECO:0000256" key="4">
    <source>
        <dbReference type="ARBA" id="ARBA00022553"/>
    </source>
</evidence>
<dbReference type="RefSeq" id="WP_184672539.1">
    <property type="nucleotide sequence ID" value="NZ_BAABAI010000010.1"/>
</dbReference>
<dbReference type="InterPro" id="IPR050428">
    <property type="entry name" value="TCS_sensor_his_kinase"/>
</dbReference>
<keyword evidence="5" id="KW-0808">Transferase</keyword>
<feature type="domain" description="HAMP" evidence="13">
    <location>
        <begin position="183"/>
        <end position="240"/>
    </location>
</feature>
<dbReference type="GO" id="GO:0000155">
    <property type="term" value="F:phosphorelay sensor kinase activity"/>
    <property type="evidence" value="ECO:0007669"/>
    <property type="project" value="InterPro"/>
</dbReference>
<dbReference type="Pfam" id="PF02518">
    <property type="entry name" value="HATPase_c"/>
    <property type="match status" value="1"/>
</dbReference>
<evidence type="ECO:0000256" key="1">
    <source>
        <dbReference type="ARBA" id="ARBA00000085"/>
    </source>
</evidence>
<dbReference type="Gene3D" id="3.30.565.10">
    <property type="entry name" value="Histidine kinase-like ATPase, C-terminal domain"/>
    <property type="match status" value="1"/>
</dbReference>
<dbReference type="Gene3D" id="6.10.340.10">
    <property type="match status" value="1"/>
</dbReference>
<dbReference type="PROSITE" id="PS50885">
    <property type="entry name" value="HAMP"/>
    <property type="match status" value="1"/>
</dbReference>
<dbReference type="Gene3D" id="1.10.287.130">
    <property type="match status" value="1"/>
</dbReference>
<evidence type="ECO:0000256" key="7">
    <source>
        <dbReference type="ARBA" id="ARBA00022777"/>
    </source>
</evidence>
<keyword evidence="9" id="KW-0902">Two-component regulatory system</keyword>
<comment type="catalytic activity">
    <reaction evidence="1">
        <text>ATP + protein L-histidine = ADP + protein N-phospho-L-histidine.</text>
        <dbReference type="EC" id="2.7.13.3"/>
    </reaction>
</comment>
<dbReference type="InterPro" id="IPR003594">
    <property type="entry name" value="HATPase_dom"/>
</dbReference>
<evidence type="ECO:0000256" key="6">
    <source>
        <dbReference type="ARBA" id="ARBA00022692"/>
    </source>
</evidence>
<dbReference type="GO" id="GO:0005886">
    <property type="term" value="C:plasma membrane"/>
    <property type="evidence" value="ECO:0007669"/>
    <property type="project" value="UniProtKB-SubCell"/>
</dbReference>
<dbReference type="PANTHER" id="PTHR45436">
    <property type="entry name" value="SENSOR HISTIDINE KINASE YKOH"/>
    <property type="match status" value="1"/>
</dbReference>
<dbReference type="SUPFAM" id="SSF47384">
    <property type="entry name" value="Homodimeric domain of signal transducing histidine kinase"/>
    <property type="match status" value="1"/>
</dbReference>
<keyword evidence="15" id="KW-1185">Reference proteome</keyword>
<organism evidence="14 15">
    <name type="scientific">Saccharothrix violaceirubra</name>
    <dbReference type="NCBI Taxonomy" id="413306"/>
    <lineage>
        <taxon>Bacteria</taxon>
        <taxon>Bacillati</taxon>
        <taxon>Actinomycetota</taxon>
        <taxon>Actinomycetes</taxon>
        <taxon>Pseudonocardiales</taxon>
        <taxon>Pseudonocardiaceae</taxon>
        <taxon>Saccharothrix</taxon>
    </lineage>
</organism>
<dbReference type="PROSITE" id="PS50109">
    <property type="entry name" value="HIS_KIN"/>
    <property type="match status" value="1"/>
</dbReference>
<dbReference type="SMART" id="SM00304">
    <property type="entry name" value="HAMP"/>
    <property type="match status" value="1"/>
</dbReference>
<comment type="subcellular location">
    <subcellularLocation>
        <location evidence="2">Cell membrane</location>
    </subcellularLocation>
</comment>
<dbReference type="PRINTS" id="PR00344">
    <property type="entry name" value="BCTRLSENSOR"/>
</dbReference>
<dbReference type="EC" id="2.7.13.3" evidence="3"/>
<keyword evidence="8 11" id="KW-1133">Transmembrane helix</keyword>
<dbReference type="InterPro" id="IPR036097">
    <property type="entry name" value="HisK_dim/P_sf"/>
</dbReference>
<evidence type="ECO:0000256" key="3">
    <source>
        <dbReference type="ARBA" id="ARBA00012438"/>
    </source>
</evidence>
<dbReference type="CDD" id="cd00075">
    <property type="entry name" value="HATPase"/>
    <property type="match status" value="1"/>
</dbReference>
<feature type="transmembrane region" description="Helical" evidence="11">
    <location>
        <begin position="157"/>
        <end position="182"/>
    </location>
</feature>
<gene>
    <name evidence="14" type="ORF">F4559_005012</name>
</gene>
<evidence type="ECO:0000313" key="14">
    <source>
        <dbReference type="EMBL" id="MBB4967653.1"/>
    </source>
</evidence>
<dbReference type="CDD" id="cd00082">
    <property type="entry name" value="HisKA"/>
    <property type="match status" value="1"/>
</dbReference>
<keyword evidence="4" id="KW-0597">Phosphoprotein</keyword>
<dbReference type="EMBL" id="JACHJS010000001">
    <property type="protein sequence ID" value="MBB4967653.1"/>
    <property type="molecule type" value="Genomic_DNA"/>
</dbReference>
<dbReference type="AlphaFoldDB" id="A0A7W7WYF4"/>
<evidence type="ECO:0000256" key="11">
    <source>
        <dbReference type="SAM" id="Phobius"/>
    </source>
</evidence>
<keyword evidence="6 11" id="KW-0812">Transmembrane</keyword>
<dbReference type="SMART" id="SM00388">
    <property type="entry name" value="HisKA"/>
    <property type="match status" value="1"/>
</dbReference>
<dbReference type="Proteomes" id="UP000542674">
    <property type="component" value="Unassembled WGS sequence"/>
</dbReference>
<comment type="caution">
    <text evidence="14">The sequence shown here is derived from an EMBL/GenBank/DDBJ whole genome shotgun (WGS) entry which is preliminary data.</text>
</comment>
<dbReference type="PANTHER" id="PTHR45436:SF5">
    <property type="entry name" value="SENSOR HISTIDINE KINASE TRCS"/>
    <property type="match status" value="1"/>
</dbReference>